<organism evidence="2 3">
    <name type="scientific">Phytophthora fragariaefolia</name>
    <dbReference type="NCBI Taxonomy" id="1490495"/>
    <lineage>
        <taxon>Eukaryota</taxon>
        <taxon>Sar</taxon>
        <taxon>Stramenopiles</taxon>
        <taxon>Oomycota</taxon>
        <taxon>Peronosporomycetes</taxon>
        <taxon>Peronosporales</taxon>
        <taxon>Peronosporaceae</taxon>
        <taxon>Phytophthora</taxon>
    </lineage>
</organism>
<keyword evidence="3" id="KW-1185">Reference proteome</keyword>
<dbReference type="OrthoDB" id="127529at2759"/>
<evidence type="ECO:0000313" key="2">
    <source>
        <dbReference type="EMBL" id="GMF51259.1"/>
    </source>
</evidence>
<evidence type="ECO:0000313" key="3">
    <source>
        <dbReference type="Proteomes" id="UP001165121"/>
    </source>
</evidence>
<proteinExistence type="predicted"/>
<comment type="caution">
    <text evidence="2">The sequence shown here is derived from an EMBL/GenBank/DDBJ whole genome shotgun (WGS) entry which is preliminary data.</text>
</comment>
<evidence type="ECO:0000259" key="1">
    <source>
        <dbReference type="Pfam" id="PF22936"/>
    </source>
</evidence>
<dbReference type="Pfam" id="PF22936">
    <property type="entry name" value="Pol_BBD"/>
    <property type="match status" value="1"/>
</dbReference>
<name>A0A9W6XZQ6_9STRA</name>
<dbReference type="EMBL" id="BSXT01002850">
    <property type="protein sequence ID" value="GMF51259.1"/>
    <property type="molecule type" value="Genomic_DNA"/>
</dbReference>
<dbReference type="Proteomes" id="UP001165121">
    <property type="component" value="Unassembled WGS sequence"/>
</dbReference>
<accession>A0A9W6XZQ6</accession>
<gene>
    <name evidence="2" type="ORF">Pfra01_002067100</name>
</gene>
<feature type="domain" description="Retrovirus-related Pol polyprotein from transposon TNT 1-94-like beta-barrel" evidence="1">
    <location>
        <begin position="65"/>
        <end position="113"/>
    </location>
</feature>
<protein>
    <submittedName>
        <fullName evidence="2">Unnamed protein product</fullName>
    </submittedName>
</protein>
<dbReference type="AlphaFoldDB" id="A0A9W6XZQ6"/>
<sequence>MLDAMVIDAGVEAEVNDENREVPSDDEVQEVDRTDDENELAIDTSSGWWKRVSRKVFTASLRYSPSHIAGVGTVALVTEVNGLQVAVVLDDVFYVPGADHGLLSPGLAAEQGFKFDYDRDTMNFRVM</sequence>
<dbReference type="InterPro" id="IPR054722">
    <property type="entry name" value="PolX-like_BBD"/>
</dbReference>
<reference evidence="2" key="1">
    <citation type="submission" date="2023-04" db="EMBL/GenBank/DDBJ databases">
        <title>Phytophthora fragariaefolia NBRC 109709.</title>
        <authorList>
            <person name="Ichikawa N."/>
            <person name="Sato H."/>
            <person name="Tonouchi N."/>
        </authorList>
    </citation>
    <scope>NUCLEOTIDE SEQUENCE</scope>
    <source>
        <strain evidence="2">NBRC 109709</strain>
    </source>
</reference>